<keyword evidence="1" id="KW-1185">Reference proteome</keyword>
<dbReference type="WBParaSite" id="nRc.2.0.1.t27529-RA">
    <property type="protein sequence ID" value="nRc.2.0.1.t27529-RA"/>
    <property type="gene ID" value="nRc.2.0.1.g27529"/>
</dbReference>
<evidence type="ECO:0000313" key="1">
    <source>
        <dbReference type="Proteomes" id="UP000887565"/>
    </source>
</evidence>
<evidence type="ECO:0000313" key="2">
    <source>
        <dbReference type="WBParaSite" id="nRc.2.0.1.t27529-RA"/>
    </source>
</evidence>
<proteinExistence type="predicted"/>
<reference evidence="2" key="1">
    <citation type="submission" date="2022-11" db="UniProtKB">
        <authorList>
            <consortium name="WormBaseParasite"/>
        </authorList>
    </citation>
    <scope>IDENTIFICATION</scope>
</reference>
<sequence>VNSTDTCKQGCRLFSLIQLTNNRFEDHSEQVIHNECSKSCRESYTDEGQDACEQEKTREKS</sequence>
<dbReference type="Proteomes" id="UP000887565">
    <property type="component" value="Unplaced"/>
</dbReference>
<name>A0A915JMT7_ROMCU</name>
<protein>
    <submittedName>
        <fullName evidence="2">Uncharacterized protein</fullName>
    </submittedName>
</protein>
<accession>A0A915JMT7</accession>
<dbReference type="AlphaFoldDB" id="A0A915JMT7"/>
<organism evidence="1 2">
    <name type="scientific">Romanomermis culicivorax</name>
    <name type="common">Nematode worm</name>
    <dbReference type="NCBI Taxonomy" id="13658"/>
    <lineage>
        <taxon>Eukaryota</taxon>
        <taxon>Metazoa</taxon>
        <taxon>Ecdysozoa</taxon>
        <taxon>Nematoda</taxon>
        <taxon>Enoplea</taxon>
        <taxon>Dorylaimia</taxon>
        <taxon>Mermithida</taxon>
        <taxon>Mermithoidea</taxon>
        <taxon>Mermithidae</taxon>
        <taxon>Romanomermis</taxon>
    </lineage>
</organism>